<keyword evidence="3 7" id="KW-1133">Transmembrane helix</keyword>
<organism evidence="9 10">
    <name type="scientific">Microdochium bolleyi</name>
    <dbReference type="NCBI Taxonomy" id="196109"/>
    <lineage>
        <taxon>Eukaryota</taxon>
        <taxon>Fungi</taxon>
        <taxon>Dikarya</taxon>
        <taxon>Ascomycota</taxon>
        <taxon>Pezizomycotina</taxon>
        <taxon>Sordariomycetes</taxon>
        <taxon>Xylariomycetidae</taxon>
        <taxon>Xylariales</taxon>
        <taxon>Microdochiaceae</taxon>
        <taxon>Microdochium</taxon>
    </lineage>
</organism>
<dbReference type="Proteomes" id="UP000070501">
    <property type="component" value="Unassembled WGS sequence"/>
</dbReference>
<accession>A0A136IQH8</accession>
<evidence type="ECO:0000259" key="8">
    <source>
        <dbReference type="Pfam" id="PF20684"/>
    </source>
</evidence>
<feature type="transmembrane region" description="Helical" evidence="7">
    <location>
        <begin position="94"/>
        <end position="119"/>
    </location>
</feature>
<dbReference type="InterPro" id="IPR049326">
    <property type="entry name" value="Rhodopsin_dom_fungi"/>
</dbReference>
<feature type="transmembrane region" description="Helical" evidence="7">
    <location>
        <begin position="254"/>
        <end position="272"/>
    </location>
</feature>
<dbReference type="InterPro" id="IPR052337">
    <property type="entry name" value="SAT4-like"/>
</dbReference>
<feature type="transmembrane region" description="Helical" evidence="7">
    <location>
        <begin position="131"/>
        <end position="152"/>
    </location>
</feature>
<dbReference type="AlphaFoldDB" id="A0A136IQH8"/>
<feature type="compositionally biased region" description="Basic and acidic residues" evidence="6">
    <location>
        <begin position="303"/>
        <end position="312"/>
    </location>
</feature>
<comment type="subcellular location">
    <subcellularLocation>
        <location evidence="1">Membrane</location>
        <topology evidence="1">Multi-pass membrane protein</topology>
    </subcellularLocation>
</comment>
<evidence type="ECO:0000256" key="4">
    <source>
        <dbReference type="ARBA" id="ARBA00023136"/>
    </source>
</evidence>
<keyword evidence="2 7" id="KW-0812">Transmembrane</keyword>
<reference evidence="10" key="1">
    <citation type="submission" date="2016-02" db="EMBL/GenBank/DDBJ databases">
        <title>Draft genome sequence of Microdochium bolleyi, a fungal endophyte of beachgrass.</title>
        <authorList>
            <consortium name="DOE Joint Genome Institute"/>
            <person name="David A.S."/>
            <person name="May G."/>
            <person name="Haridas S."/>
            <person name="Lim J."/>
            <person name="Wang M."/>
            <person name="Labutti K."/>
            <person name="Lipzen A."/>
            <person name="Barry K."/>
            <person name="Grigoriev I.V."/>
        </authorList>
    </citation>
    <scope>NUCLEOTIDE SEQUENCE [LARGE SCALE GENOMIC DNA]</scope>
    <source>
        <strain evidence="10">J235TASD1</strain>
    </source>
</reference>
<dbReference type="PANTHER" id="PTHR33048:SF64">
    <property type="entry name" value="INTEGRAL MEMBRANE PROTEIN"/>
    <property type="match status" value="1"/>
</dbReference>
<dbReference type="Pfam" id="PF20684">
    <property type="entry name" value="Fung_rhodopsin"/>
    <property type="match status" value="1"/>
</dbReference>
<feature type="transmembrane region" description="Helical" evidence="7">
    <location>
        <begin position="209"/>
        <end position="229"/>
    </location>
</feature>
<sequence length="388" mass="42313">MGWTFNTADDTPNDGPKLTTIATVFTVLSFFFLSLRFYVRGIMIKAVGSDDYVLVVTWIAACGFTVVTILQSKWGLGLKFVEDMPPQNIYNFGLLQYMGAPFYITSILGFKLSLMLSYLRFMTQGWVRTTTIVTAVLCCLFHLSFLIVQINLCQPIAKQWDPLIEGGSCLAAVPFYTSMASLTIVFDVAVMLLPFPVLLGSQIQSRKKLVLLGLFALGVFITIIQIIRIQTVHTLSNYLDSSALIMWSTVENNLGIMVACVPTLAPLFKSFAEKTSRTGYYKNTSGNNGGRSGGKGSKYGMHSWRDAEDRPSGVHGRNGNGLGGTSSNITGGGNGVYPMGSMKRQSSVTGGMSPEDSQERIWTNGATVITKKTDIVISRELRSGPDSA</sequence>
<feature type="transmembrane region" description="Helical" evidence="7">
    <location>
        <begin position="172"/>
        <end position="197"/>
    </location>
</feature>
<feature type="compositionally biased region" description="Gly residues" evidence="6">
    <location>
        <begin position="316"/>
        <end position="335"/>
    </location>
</feature>
<feature type="domain" description="Rhodopsin" evidence="8">
    <location>
        <begin position="35"/>
        <end position="269"/>
    </location>
</feature>
<dbReference type="OrthoDB" id="3529975at2759"/>
<dbReference type="InParanoid" id="A0A136IQH8"/>
<dbReference type="PANTHER" id="PTHR33048">
    <property type="entry name" value="PTH11-LIKE INTEGRAL MEMBRANE PROTEIN (AFU_ORTHOLOGUE AFUA_5G11245)"/>
    <property type="match status" value="1"/>
</dbReference>
<keyword evidence="4 7" id="KW-0472">Membrane</keyword>
<evidence type="ECO:0000256" key="7">
    <source>
        <dbReference type="SAM" id="Phobius"/>
    </source>
</evidence>
<comment type="similarity">
    <text evidence="5">Belongs to the SAT4 family.</text>
</comment>
<feature type="compositionally biased region" description="Gly residues" evidence="6">
    <location>
        <begin position="287"/>
        <end position="297"/>
    </location>
</feature>
<dbReference type="GO" id="GO:0016020">
    <property type="term" value="C:membrane"/>
    <property type="evidence" value="ECO:0007669"/>
    <property type="project" value="UniProtKB-SubCell"/>
</dbReference>
<feature type="region of interest" description="Disordered" evidence="6">
    <location>
        <begin position="279"/>
        <end position="358"/>
    </location>
</feature>
<evidence type="ECO:0000313" key="9">
    <source>
        <dbReference type="EMBL" id="KXJ87148.1"/>
    </source>
</evidence>
<evidence type="ECO:0000256" key="1">
    <source>
        <dbReference type="ARBA" id="ARBA00004141"/>
    </source>
</evidence>
<evidence type="ECO:0000256" key="6">
    <source>
        <dbReference type="SAM" id="MobiDB-lite"/>
    </source>
</evidence>
<feature type="transmembrane region" description="Helical" evidence="7">
    <location>
        <begin position="51"/>
        <end position="74"/>
    </location>
</feature>
<evidence type="ECO:0000256" key="5">
    <source>
        <dbReference type="ARBA" id="ARBA00038359"/>
    </source>
</evidence>
<protein>
    <recommendedName>
        <fullName evidence="8">Rhodopsin domain-containing protein</fullName>
    </recommendedName>
</protein>
<evidence type="ECO:0000313" key="10">
    <source>
        <dbReference type="Proteomes" id="UP000070501"/>
    </source>
</evidence>
<dbReference type="EMBL" id="KQ964264">
    <property type="protein sequence ID" value="KXJ87148.1"/>
    <property type="molecule type" value="Genomic_DNA"/>
</dbReference>
<evidence type="ECO:0000256" key="2">
    <source>
        <dbReference type="ARBA" id="ARBA00022692"/>
    </source>
</evidence>
<name>A0A136IQH8_9PEZI</name>
<feature type="transmembrane region" description="Helical" evidence="7">
    <location>
        <begin position="20"/>
        <end position="39"/>
    </location>
</feature>
<keyword evidence="10" id="KW-1185">Reference proteome</keyword>
<evidence type="ECO:0000256" key="3">
    <source>
        <dbReference type="ARBA" id="ARBA00022989"/>
    </source>
</evidence>
<proteinExistence type="inferred from homology"/>
<gene>
    <name evidence="9" type="ORF">Micbo1qcDRAFT_218430</name>
</gene>